<name>A0A0D2DCC2_9EURO</name>
<sequence>MPEDNKKVQNDIQNALEGIPNDNDEIAPEAPGKVGLLKMSVGGLMDSNVLDLFLIKGKNVVATGAARGFSLNFAQALAQAGANIAAIDVAERQHTLGGQGKSEISLQLAQRVGLDKRSVDQRWTEIHGLIGRNLLNYDKAEMREQGAGGGGADIGVDTGGGSSRSTGIAARVGNGISGGCAHTQTTFCCGCHEA</sequence>
<dbReference type="InterPro" id="IPR036291">
    <property type="entry name" value="NAD(P)-bd_dom_sf"/>
</dbReference>
<dbReference type="Proteomes" id="UP000054466">
    <property type="component" value="Unassembled WGS sequence"/>
</dbReference>
<protein>
    <submittedName>
        <fullName evidence="1">Uncharacterized protein</fullName>
    </submittedName>
</protein>
<reference evidence="1 2" key="1">
    <citation type="submission" date="2015-01" db="EMBL/GenBank/DDBJ databases">
        <title>The Genome Sequence of Cladophialophora immunda CBS83496.</title>
        <authorList>
            <consortium name="The Broad Institute Genomics Platform"/>
            <person name="Cuomo C."/>
            <person name="de Hoog S."/>
            <person name="Gorbushina A."/>
            <person name="Stielow B."/>
            <person name="Teixiera M."/>
            <person name="Abouelleil A."/>
            <person name="Chapman S.B."/>
            <person name="Priest M."/>
            <person name="Young S.K."/>
            <person name="Wortman J."/>
            <person name="Nusbaum C."/>
            <person name="Birren B."/>
        </authorList>
    </citation>
    <scope>NUCLEOTIDE SEQUENCE [LARGE SCALE GENOMIC DNA]</scope>
    <source>
        <strain evidence="1 2">CBS 83496</strain>
    </source>
</reference>
<proteinExistence type="predicted"/>
<dbReference type="SUPFAM" id="SSF51735">
    <property type="entry name" value="NAD(P)-binding Rossmann-fold domains"/>
    <property type="match status" value="1"/>
</dbReference>
<evidence type="ECO:0000313" key="2">
    <source>
        <dbReference type="Proteomes" id="UP000054466"/>
    </source>
</evidence>
<evidence type="ECO:0000313" key="1">
    <source>
        <dbReference type="EMBL" id="KIW33369.1"/>
    </source>
</evidence>
<dbReference type="RefSeq" id="XP_016253585.1">
    <property type="nucleotide sequence ID" value="XM_016386657.1"/>
</dbReference>
<dbReference type="Gene3D" id="3.40.50.720">
    <property type="entry name" value="NAD(P)-binding Rossmann-like Domain"/>
    <property type="match status" value="1"/>
</dbReference>
<dbReference type="EMBL" id="KN847040">
    <property type="protein sequence ID" value="KIW33369.1"/>
    <property type="molecule type" value="Genomic_DNA"/>
</dbReference>
<gene>
    <name evidence="1" type="ORF">PV07_00226</name>
</gene>
<dbReference type="GeneID" id="27339420"/>
<dbReference type="HOGENOM" id="CLU_1402281_0_0_1"/>
<dbReference type="AlphaFoldDB" id="A0A0D2DCC2"/>
<organism evidence="1 2">
    <name type="scientific">Cladophialophora immunda</name>
    <dbReference type="NCBI Taxonomy" id="569365"/>
    <lineage>
        <taxon>Eukaryota</taxon>
        <taxon>Fungi</taxon>
        <taxon>Dikarya</taxon>
        <taxon>Ascomycota</taxon>
        <taxon>Pezizomycotina</taxon>
        <taxon>Eurotiomycetes</taxon>
        <taxon>Chaetothyriomycetidae</taxon>
        <taxon>Chaetothyriales</taxon>
        <taxon>Herpotrichiellaceae</taxon>
        <taxon>Cladophialophora</taxon>
    </lineage>
</organism>
<keyword evidence="2" id="KW-1185">Reference proteome</keyword>
<dbReference type="VEuPathDB" id="FungiDB:PV07_00226"/>
<accession>A0A0D2DCC2</accession>